<evidence type="ECO:0000313" key="5">
    <source>
        <dbReference type="Proteomes" id="UP000320048"/>
    </source>
</evidence>
<dbReference type="InterPro" id="IPR009014">
    <property type="entry name" value="Transketo_C/PFOR_II"/>
</dbReference>
<dbReference type="Pfam" id="PF17147">
    <property type="entry name" value="PFOR_II"/>
    <property type="match status" value="1"/>
</dbReference>
<dbReference type="Gene3D" id="3.40.50.920">
    <property type="match status" value="1"/>
</dbReference>
<keyword evidence="4" id="KW-0670">Pyruvate</keyword>
<organism evidence="4 5">
    <name type="scientific">Candidatus Segetimicrobium genomatis</name>
    <dbReference type="NCBI Taxonomy" id="2569760"/>
    <lineage>
        <taxon>Bacteria</taxon>
        <taxon>Bacillati</taxon>
        <taxon>Candidatus Sysuimicrobiota</taxon>
        <taxon>Candidatus Sysuimicrobiia</taxon>
        <taxon>Candidatus Sysuimicrobiales</taxon>
        <taxon>Candidatus Segetimicrobiaceae</taxon>
        <taxon>Candidatus Segetimicrobium</taxon>
    </lineage>
</organism>
<dbReference type="EMBL" id="VBAO01000128">
    <property type="protein sequence ID" value="TMI82415.1"/>
    <property type="molecule type" value="Genomic_DNA"/>
</dbReference>
<sequence>MDPDSATAVRVAAAEQEALISGSEAVAVATRLADVDVLTAYPIRPYDTLMQYVAKQIANGEQDAEYIVAESEHSQFEIAKHAEAVGARAMCGSSGVGWCYAFEAIAVTPALRLPLVAMVGNRALDDPGAFGTEHNDALAARDLGWMHVWVDTAQEALDTTLMAYRVAEDRRVFLPCAISTDGAFLTHSQTLVKIPPQTWVDEFLPPYNRGDLRLHPDNPITIAPQVNEDWLMEIRRQTDEAMRNARGVIEEAYRDFRRIFGRGEGNPFFEEYRTEDAEVVLVGMGTLSMPVKVVIRKLREQGEKVGFVRVRWFRPFDHERLGALLSRFRAIGVIDRDFSMGSPFNSGVLANEIRATLYAQDRRPPVVSFIAGLGGREVTIPAVKEMIEQTRRAAAAGKAPADTQWIGVRA</sequence>
<protein>
    <submittedName>
        <fullName evidence="4">Pyruvate ferredoxin oxidoreductase</fullName>
    </submittedName>
</protein>
<gene>
    <name evidence="4" type="ORF">E6H04_04780</name>
</gene>
<evidence type="ECO:0000259" key="2">
    <source>
        <dbReference type="Pfam" id="PF01855"/>
    </source>
</evidence>
<dbReference type="PANTHER" id="PTHR32154">
    <property type="entry name" value="PYRUVATE-FLAVODOXIN OXIDOREDUCTASE-RELATED"/>
    <property type="match status" value="1"/>
</dbReference>
<evidence type="ECO:0000313" key="4">
    <source>
        <dbReference type="EMBL" id="TMI82415.1"/>
    </source>
</evidence>
<dbReference type="GO" id="GO:0016903">
    <property type="term" value="F:oxidoreductase activity, acting on the aldehyde or oxo group of donors"/>
    <property type="evidence" value="ECO:0007669"/>
    <property type="project" value="UniProtKB-ARBA"/>
</dbReference>
<dbReference type="CDD" id="cd07034">
    <property type="entry name" value="TPP_PYR_PFOR_IOR-alpha_like"/>
    <property type="match status" value="1"/>
</dbReference>
<keyword evidence="1" id="KW-0560">Oxidoreductase</keyword>
<dbReference type="Pfam" id="PF01855">
    <property type="entry name" value="POR_N"/>
    <property type="match status" value="1"/>
</dbReference>
<feature type="domain" description="Pyruvate:ferredoxin oxidoreductase core" evidence="3">
    <location>
        <begin position="277"/>
        <end position="380"/>
    </location>
</feature>
<comment type="caution">
    <text evidence="4">The sequence shown here is derived from an EMBL/GenBank/DDBJ whole genome shotgun (WGS) entry which is preliminary data.</text>
</comment>
<dbReference type="PANTHER" id="PTHR32154:SF30">
    <property type="entry name" value="2-OXOACID OXIDOREDUCTASE (FERREDOXIN)"/>
    <property type="match status" value="1"/>
</dbReference>
<dbReference type="InterPro" id="IPR050722">
    <property type="entry name" value="Pyruvate:ferred/Flavod_OxRd"/>
</dbReference>
<dbReference type="InterPro" id="IPR033412">
    <property type="entry name" value="PFOR_II"/>
</dbReference>
<dbReference type="GO" id="GO:0006979">
    <property type="term" value="P:response to oxidative stress"/>
    <property type="evidence" value="ECO:0007669"/>
    <property type="project" value="TreeGrafter"/>
</dbReference>
<dbReference type="Gene3D" id="3.40.50.970">
    <property type="match status" value="1"/>
</dbReference>
<dbReference type="SUPFAM" id="SSF52922">
    <property type="entry name" value="TK C-terminal domain-like"/>
    <property type="match status" value="1"/>
</dbReference>
<evidence type="ECO:0000256" key="1">
    <source>
        <dbReference type="ARBA" id="ARBA00023002"/>
    </source>
</evidence>
<reference evidence="4 5" key="1">
    <citation type="journal article" date="2019" name="Nat. Microbiol.">
        <title>Mediterranean grassland soil C-N compound turnover is dependent on rainfall and depth, and is mediated by genomically divergent microorganisms.</title>
        <authorList>
            <person name="Diamond S."/>
            <person name="Andeer P.F."/>
            <person name="Li Z."/>
            <person name="Crits-Christoph A."/>
            <person name="Burstein D."/>
            <person name="Anantharaman K."/>
            <person name="Lane K.R."/>
            <person name="Thomas B.C."/>
            <person name="Pan C."/>
            <person name="Northen T.R."/>
            <person name="Banfield J.F."/>
        </authorList>
    </citation>
    <scope>NUCLEOTIDE SEQUENCE [LARGE SCALE GENOMIC DNA]</scope>
    <source>
        <strain evidence="4">NP_7</strain>
    </source>
</reference>
<feature type="domain" description="Pyruvate flavodoxin/ferredoxin oxidoreductase pyrimidine binding" evidence="2">
    <location>
        <begin position="31"/>
        <end position="252"/>
    </location>
</feature>
<proteinExistence type="predicted"/>
<dbReference type="InterPro" id="IPR002880">
    <property type="entry name" value="Pyrv_Fd/Flavodoxin_OxRdtase_N"/>
</dbReference>
<dbReference type="InterPro" id="IPR029061">
    <property type="entry name" value="THDP-binding"/>
</dbReference>
<name>A0A537JFW7_9BACT</name>
<accession>A0A537JFW7</accession>
<evidence type="ECO:0000259" key="3">
    <source>
        <dbReference type="Pfam" id="PF17147"/>
    </source>
</evidence>
<dbReference type="SUPFAM" id="SSF52518">
    <property type="entry name" value="Thiamin diphosphate-binding fold (THDP-binding)"/>
    <property type="match status" value="1"/>
</dbReference>
<dbReference type="FunFam" id="3.40.50.920:FF:000010">
    <property type="entry name" value="Pyruvate ferredoxin oxidoreductase, alpha subunit"/>
    <property type="match status" value="1"/>
</dbReference>
<dbReference type="GO" id="GO:0019752">
    <property type="term" value="P:carboxylic acid metabolic process"/>
    <property type="evidence" value="ECO:0007669"/>
    <property type="project" value="UniProtKB-ARBA"/>
</dbReference>
<dbReference type="FunFam" id="3.40.50.970:FF:000012">
    <property type="entry name" value="Pyruvate:ferredoxin (Flavodoxin) oxidoreductase"/>
    <property type="match status" value="1"/>
</dbReference>
<dbReference type="Proteomes" id="UP000320048">
    <property type="component" value="Unassembled WGS sequence"/>
</dbReference>
<dbReference type="AlphaFoldDB" id="A0A537JFW7"/>